<dbReference type="FunFam" id="3.40.50.300:FF:000615">
    <property type="entry name" value="pre-mRNA-splicing factor ATP-dependent RNA helicase DEAH7"/>
    <property type="match status" value="1"/>
</dbReference>
<keyword evidence="3" id="KW-0547">Nucleotide-binding</keyword>
<reference evidence="12 13" key="1">
    <citation type="submission" date="2017-04" db="EMBL/GenBank/DDBJ databases">
        <title>Genome sequencing of [Candida] sorbophila.</title>
        <authorList>
            <person name="Ahn J.O."/>
        </authorList>
    </citation>
    <scope>NUCLEOTIDE SEQUENCE [LARGE SCALE GENOMIC DNA]</scope>
    <source>
        <strain evidence="12 13">DS02</strain>
    </source>
</reference>
<feature type="compositionally biased region" description="Basic and acidic residues" evidence="9">
    <location>
        <begin position="133"/>
        <end position="142"/>
    </location>
</feature>
<feature type="region of interest" description="Disordered" evidence="9">
    <location>
        <begin position="131"/>
        <end position="155"/>
    </location>
</feature>
<keyword evidence="13" id="KW-1185">Reference proteome</keyword>
<dbReference type="PROSITE" id="PS00690">
    <property type="entry name" value="DEAH_ATP_HELICASE"/>
    <property type="match status" value="1"/>
</dbReference>
<dbReference type="GeneID" id="36514294"/>
<keyword evidence="5 12" id="KW-0347">Helicase</keyword>
<feature type="domain" description="Helicase C-terminal" evidence="11">
    <location>
        <begin position="382"/>
        <end position="550"/>
    </location>
</feature>
<evidence type="ECO:0000256" key="5">
    <source>
        <dbReference type="ARBA" id="ARBA00022806"/>
    </source>
</evidence>
<dbReference type="Pfam" id="PF21010">
    <property type="entry name" value="HA2_C"/>
    <property type="match status" value="1"/>
</dbReference>
<evidence type="ECO:0000256" key="6">
    <source>
        <dbReference type="ARBA" id="ARBA00022840"/>
    </source>
</evidence>
<name>A0A2T0FD77_9ASCO</name>
<dbReference type="GO" id="GO:0016787">
    <property type="term" value="F:hydrolase activity"/>
    <property type="evidence" value="ECO:0007669"/>
    <property type="project" value="UniProtKB-KW"/>
</dbReference>
<dbReference type="PROSITE" id="PS51192">
    <property type="entry name" value="HELICASE_ATP_BIND_1"/>
    <property type="match status" value="1"/>
</dbReference>
<dbReference type="PANTHER" id="PTHR18934">
    <property type="entry name" value="ATP-DEPENDENT RNA HELICASE"/>
    <property type="match status" value="1"/>
</dbReference>
<dbReference type="GO" id="GO:0003723">
    <property type="term" value="F:RNA binding"/>
    <property type="evidence" value="ECO:0007669"/>
    <property type="project" value="TreeGrafter"/>
</dbReference>
<dbReference type="STRING" id="45607.A0A2T0FD77"/>
<dbReference type="PANTHER" id="PTHR18934:SF83">
    <property type="entry name" value="PRE-MRNA-SPLICING FACTOR ATP-DEPENDENT RNA HELICASE DHX16"/>
    <property type="match status" value="1"/>
</dbReference>
<dbReference type="EMBL" id="NDIQ01000001">
    <property type="protein sequence ID" value="PRT52925.1"/>
    <property type="molecule type" value="Genomic_DNA"/>
</dbReference>
<feature type="compositionally biased region" description="Acidic residues" evidence="9">
    <location>
        <begin position="143"/>
        <end position="155"/>
    </location>
</feature>
<dbReference type="GO" id="GO:0005524">
    <property type="term" value="F:ATP binding"/>
    <property type="evidence" value="ECO:0007669"/>
    <property type="project" value="UniProtKB-KW"/>
</dbReference>
<dbReference type="InterPro" id="IPR007502">
    <property type="entry name" value="Helicase-assoc_dom"/>
</dbReference>
<evidence type="ECO:0000256" key="7">
    <source>
        <dbReference type="ARBA" id="ARBA00023187"/>
    </source>
</evidence>
<dbReference type="InterPro" id="IPR011545">
    <property type="entry name" value="DEAD/DEAH_box_helicase_dom"/>
</dbReference>
<gene>
    <name evidence="12" type="ORF">B9G98_00545</name>
</gene>
<dbReference type="Gene3D" id="1.20.120.1080">
    <property type="match status" value="1"/>
</dbReference>
<organism evidence="12 13">
    <name type="scientific">Wickerhamiella sorbophila</name>
    <dbReference type="NCBI Taxonomy" id="45607"/>
    <lineage>
        <taxon>Eukaryota</taxon>
        <taxon>Fungi</taxon>
        <taxon>Dikarya</taxon>
        <taxon>Ascomycota</taxon>
        <taxon>Saccharomycotina</taxon>
        <taxon>Dipodascomycetes</taxon>
        <taxon>Dipodascales</taxon>
        <taxon>Trichomonascaceae</taxon>
        <taxon>Wickerhamiella</taxon>
    </lineage>
</organism>
<dbReference type="InterPro" id="IPR027417">
    <property type="entry name" value="P-loop_NTPase"/>
</dbReference>
<dbReference type="GO" id="GO:0022613">
    <property type="term" value="P:ribonucleoprotein complex biogenesis"/>
    <property type="evidence" value="ECO:0007669"/>
    <property type="project" value="UniProtKB-ARBA"/>
</dbReference>
<evidence type="ECO:0000256" key="2">
    <source>
        <dbReference type="ARBA" id="ARBA00022664"/>
    </source>
</evidence>
<evidence type="ECO:0000259" key="11">
    <source>
        <dbReference type="PROSITE" id="PS51194"/>
    </source>
</evidence>
<keyword evidence="6" id="KW-0067">ATP-binding</keyword>
<feature type="domain" description="Helicase ATP-binding" evidence="10">
    <location>
        <begin position="189"/>
        <end position="352"/>
    </location>
</feature>
<dbReference type="AlphaFoldDB" id="A0A2T0FD77"/>
<dbReference type="CDD" id="cd18791">
    <property type="entry name" value="SF2_C_RHA"/>
    <property type="match status" value="1"/>
</dbReference>
<dbReference type="InterPro" id="IPR002464">
    <property type="entry name" value="DNA/RNA_helicase_DEAH_CS"/>
</dbReference>
<dbReference type="InterPro" id="IPR048333">
    <property type="entry name" value="HA2_WH"/>
</dbReference>
<dbReference type="EC" id="3.6.4.13" evidence="1"/>
<dbReference type="SUPFAM" id="SSF52540">
    <property type="entry name" value="P-loop containing nucleoside triphosphate hydrolases"/>
    <property type="match status" value="1"/>
</dbReference>
<accession>A0A2T0FD77</accession>
<dbReference type="GO" id="GO:0071013">
    <property type="term" value="C:catalytic step 2 spliceosome"/>
    <property type="evidence" value="ECO:0007669"/>
    <property type="project" value="TreeGrafter"/>
</dbReference>
<sequence>MGLRESIKSGILDVLGAVDDDAIDFCMAKAKDAASVKDLENSLEELGLKTLAPKLYSIMHPDSIFKNKNVPKIRYDRLRKEVQIFEQDIEKYGWENLSQREQEEFTMKKDMLASFNLENESWEEQQLNRVKRKVEDKPKPELEPESEDESGYEYDSDQAIEFDETETIPEQDVEDDSKLPVMLHRKQLMDLVKHNQIVIVAGETGSGKTTKIPQFLYEDGYAEHGKIACTQPRRIAAMSVATRVAQEMNVRLGGKVGYTIRFDDNTSKETRIQYMTDGMLMREFLTDSEMSKFSAVMIDEAHERTLQTDVLLALIRDICTVRPELKVIISSATINSDRFSSYFGHAPVYVVPGRRFPVDILYVKQPEANYLQAAIMTVFQIHLTQDLGDILVFLPGQEDIENMAESLQETKLRLGNSIKDLLICPIYANLPSEQQARIFEPTPNGARKVVLATNIAETSLTIDGIVYVVDPGLVKEKEYNPRTMMESLVTKECSQASANQRAGRAGRVCPGKCFRLYTRQAYEDLLQPESRPEVLRVNLAAIVLLLMSFGVSNVFEFQLLDMPTPEALVKAMQTLYQLGAVNGAGKLTKLGRQMAEFPADPMLAKVLIASGTLGCSDEIITIIAMVGELGNLFYRPRGKKEEADFAHNSLSQPEGDHFTLLQVWFQWSASNFSYQWCRDHFVQHRTMKRVRDVRKQLFRLCERAGIISDAQANDPNAIQKALLAGYFAYTARLSKSGDFYITQGTKQSVWIHPSSSLHSRKPLPKYVLFHELALTSREFMRGVLVVEPEWIRQVAPHYFKQVEERKRPVLR</sequence>
<comment type="catalytic activity">
    <reaction evidence="8">
        <text>ATP + H2O = ADP + phosphate + H(+)</text>
        <dbReference type="Rhea" id="RHEA:13065"/>
        <dbReference type="ChEBI" id="CHEBI:15377"/>
        <dbReference type="ChEBI" id="CHEBI:15378"/>
        <dbReference type="ChEBI" id="CHEBI:30616"/>
        <dbReference type="ChEBI" id="CHEBI:43474"/>
        <dbReference type="ChEBI" id="CHEBI:456216"/>
        <dbReference type="EC" id="3.6.4.13"/>
    </reaction>
</comment>
<dbReference type="FunFam" id="3.40.50.300:FF:000007">
    <property type="entry name" value="Pre-mRNA-splicing factor ATP-dependent RNA helicase"/>
    <property type="match status" value="1"/>
</dbReference>
<evidence type="ECO:0000256" key="8">
    <source>
        <dbReference type="ARBA" id="ARBA00047984"/>
    </source>
</evidence>
<dbReference type="SMART" id="SM00487">
    <property type="entry name" value="DEXDc"/>
    <property type="match status" value="1"/>
</dbReference>
<protein>
    <recommendedName>
        <fullName evidence="1">RNA helicase</fullName>
        <ecNumber evidence="1">3.6.4.13</ecNumber>
    </recommendedName>
</protein>
<proteinExistence type="predicted"/>
<evidence type="ECO:0000313" key="12">
    <source>
        <dbReference type="EMBL" id="PRT52925.1"/>
    </source>
</evidence>
<dbReference type="InterPro" id="IPR011709">
    <property type="entry name" value="DEAD-box_helicase_OB_fold"/>
</dbReference>
<keyword evidence="2" id="KW-0507">mRNA processing</keyword>
<dbReference type="InterPro" id="IPR014001">
    <property type="entry name" value="Helicase_ATP-bd"/>
</dbReference>
<dbReference type="PROSITE" id="PS51194">
    <property type="entry name" value="HELICASE_CTER"/>
    <property type="match status" value="1"/>
</dbReference>
<evidence type="ECO:0000259" key="10">
    <source>
        <dbReference type="PROSITE" id="PS51192"/>
    </source>
</evidence>
<dbReference type="Pfam" id="PF00271">
    <property type="entry name" value="Helicase_C"/>
    <property type="match status" value="1"/>
</dbReference>
<evidence type="ECO:0000256" key="1">
    <source>
        <dbReference type="ARBA" id="ARBA00012552"/>
    </source>
</evidence>
<keyword evidence="4" id="KW-0378">Hydrolase</keyword>
<evidence type="ECO:0000313" key="13">
    <source>
        <dbReference type="Proteomes" id="UP000238350"/>
    </source>
</evidence>
<dbReference type="SMART" id="SM00847">
    <property type="entry name" value="HA2"/>
    <property type="match status" value="1"/>
</dbReference>
<dbReference type="CDD" id="cd17917">
    <property type="entry name" value="DEXHc_RHA-like"/>
    <property type="match status" value="1"/>
</dbReference>
<dbReference type="Proteomes" id="UP000238350">
    <property type="component" value="Unassembled WGS sequence"/>
</dbReference>
<dbReference type="Pfam" id="PF00270">
    <property type="entry name" value="DEAD"/>
    <property type="match status" value="1"/>
</dbReference>
<evidence type="ECO:0000256" key="3">
    <source>
        <dbReference type="ARBA" id="ARBA00022741"/>
    </source>
</evidence>
<evidence type="ECO:0000256" key="4">
    <source>
        <dbReference type="ARBA" id="ARBA00022801"/>
    </source>
</evidence>
<dbReference type="RefSeq" id="XP_024662871.1">
    <property type="nucleotide sequence ID" value="XM_024807103.1"/>
</dbReference>
<dbReference type="OrthoDB" id="10253254at2759"/>
<comment type="caution">
    <text evidence="12">The sequence shown here is derived from an EMBL/GenBank/DDBJ whole genome shotgun (WGS) entry which is preliminary data.</text>
</comment>
<dbReference type="Gene3D" id="3.40.50.300">
    <property type="entry name" value="P-loop containing nucleotide triphosphate hydrolases"/>
    <property type="match status" value="2"/>
</dbReference>
<dbReference type="SMART" id="SM00490">
    <property type="entry name" value="HELICc"/>
    <property type="match status" value="1"/>
</dbReference>
<evidence type="ECO:0000256" key="9">
    <source>
        <dbReference type="SAM" id="MobiDB-lite"/>
    </source>
</evidence>
<dbReference type="GO" id="GO:0071826">
    <property type="term" value="P:protein-RNA complex organization"/>
    <property type="evidence" value="ECO:0007669"/>
    <property type="project" value="UniProtKB-ARBA"/>
</dbReference>
<dbReference type="Pfam" id="PF07717">
    <property type="entry name" value="OB_NTP_bind"/>
    <property type="match status" value="1"/>
</dbReference>
<dbReference type="Pfam" id="PF04408">
    <property type="entry name" value="WHD_HA2"/>
    <property type="match status" value="1"/>
</dbReference>
<dbReference type="InterPro" id="IPR001650">
    <property type="entry name" value="Helicase_C-like"/>
</dbReference>
<dbReference type="GO" id="GO:0003724">
    <property type="term" value="F:RNA helicase activity"/>
    <property type="evidence" value="ECO:0007669"/>
    <property type="project" value="UniProtKB-EC"/>
</dbReference>
<keyword evidence="7" id="KW-0508">mRNA splicing</keyword>
<dbReference type="GO" id="GO:0000398">
    <property type="term" value="P:mRNA splicing, via spliceosome"/>
    <property type="evidence" value="ECO:0007669"/>
    <property type="project" value="UniProtKB-ARBA"/>
</dbReference>